<name>A0A395RFL8_9HYPO</name>
<gene>
    <name evidence="1" type="ORF">FLONG3_11338</name>
</gene>
<evidence type="ECO:0000313" key="2">
    <source>
        <dbReference type="Proteomes" id="UP000266234"/>
    </source>
</evidence>
<dbReference type="AlphaFoldDB" id="A0A395RFL8"/>
<organism evidence="1 2">
    <name type="scientific">Fusarium longipes</name>
    <dbReference type="NCBI Taxonomy" id="694270"/>
    <lineage>
        <taxon>Eukaryota</taxon>
        <taxon>Fungi</taxon>
        <taxon>Dikarya</taxon>
        <taxon>Ascomycota</taxon>
        <taxon>Pezizomycotina</taxon>
        <taxon>Sordariomycetes</taxon>
        <taxon>Hypocreomycetidae</taxon>
        <taxon>Hypocreales</taxon>
        <taxon>Nectriaceae</taxon>
        <taxon>Fusarium</taxon>
    </lineage>
</organism>
<comment type="caution">
    <text evidence="1">The sequence shown here is derived from an EMBL/GenBank/DDBJ whole genome shotgun (WGS) entry which is preliminary data.</text>
</comment>
<reference evidence="1 2" key="1">
    <citation type="journal article" date="2018" name="PLoS Pathog.">
        <title>Evolution of structural diversity of trichothecenes, a family of toxins produced by plant pathogenic and entomopathogenic fungi.</title>
        <authorList>
            <person name="Proctor R.H."/>
            <person name="McCormick S.P."/>
            <person name="Kim H.S."/>
            <person name="Cardoza R.E."/>
            <person name="Stanley A.M."/>
            <person name="Lindo L."/>
            <person name="Kelly A."/>
            <person name="Brown D.W."/>
            <person name="Lee T."/>
            <person name="Vaughan M.M."/>
            <person name="Alexander N.J."/>
            <person name="Busman M."/>
            <person name="Gutierrez S."/>
        </authorList>
    </citation>
    <scope>NUCLEOTIDE SEQUENCE [LARGE SCALE GENOMIC DNA]</scope>
    <source>
        <strain evidence="1 2">NRRL 20695</strain>
    </source>
</reference>
<accession>A0A395RFL8</accession>
<dbReference type="OrthoDB" id="5004227at2759"/>
<keyword evidence="2" id="KW-1185">Reference proteome</keyword>
<evidence type="ECO:0000313" key="1">
    <source>
        <dbReference type="EMBL" id="RGP58928.1"/>
    </source>
</evidence>
<sequence>MHPAYTIYIGLAARVTEWKKDVYTTVSKAFTEQTDVSNKVDEKKPLIVEKRVEEGRLGLEKEWKEKR</sequence>
<protein>
    <submittedName>
        <fullName evidence="1">Uncharacterized protein</fullName>
    </submittedName>
</protein>
<proteinExistence type="predicted"/>
<dbReference type="EMBL" id="PXOG01000414">
    <property type="protein sequence ID" value="RGP58928.1"/>
    <property type="molecule type" value="Genomic_DNA"/>
</dbReference>
<dbReference type="Proteomes" id="UP000266234">
    <property type="component" value="Unassembled WGS sequence"/>
</dbReference>